<sequence>MSWQNKKQPPFNDHLGVKIDEWQEGRVVISVTVLPEHLNSHGVPHGGFITTLIDIAGSYCGLYCPYPNRRRKSLTLSLTTNFTGRAKTNQLTAIGKLTSSGHKIFYSYTEVYDSVGTLLATGQMTMRYQTGSEILEGEAIEEHPAKTHHRIKV</sequence>
<proteinExistence type="inferred from homology"/>
<keyword evidence="5" id="KW-1185">Reference proteome</keyword>
<protein>
    <submittedName>
        <fullName evidence="4">PaaI family thioesterase</fullName>
    </submittedName>
</protein>
<dbReference type="Gene3D" id="3.10.129.10">
    <property type="entry name" value="Hotdog Thioesterase"/>
    <property type="match status" value="1"/>
</dbReference>
<dbReference type="RefSeq" id="WP_252085463.1">
    <property type="nucleotide sequence ID" value="NZ_CP092418.1"/>
</dbReference>
<keyword evidence="2" id="KW-0378">Hydrolase</keyword>
<dbReference type="PANTHER" id="PTHR21660:SF1">
    <property type="entry name" value="ACYL-COENZYME A THIOESTERASE 13"/>
    <property type="match status" value="1"/>
</dbReference>
<dbReference type="InterPro" id="IPR039298">
    <property type="entry name" value="ACOT13"/>
</dbReference>
<organism evidence="4 5">
    <name type="scientific">Microbulbifer variabilis</name>
    <dbReference type="NCBI Taxonomy" id="266805"/>
    <lineage>
        <taxon>Bacteria</taxon>
        <taxon>Pseudomonadati</taxon>
        <taxon>Pseudomonadota</taxon>
        <taxon>Gammaproteobacteria</taxon>
        <taxon>Cellvibrionales</taxon>
        <taxon>Microbulbiferaceae</taxon>
        <taxon>Microbulbifer</taxon>
    </lineage>
</organism>
<dbReference type="CDD" id="cd03443">
    <property type="entry name" value="PaaI_thioesterase"/>
    <property type="match status" value="1"/>
</dbReference>
<dbReference type="PANTHER" id="PTHR21660">
    <property type="entry name" value="THIOESTERASE SUPERFAMILY MEMBER-RELATED"/>
    <property type="match status" value="1"/>
</dbReference>
<gene>
    <name evidence="4" type="ORF">MJO52_08245</name>
</gene>
<dbReference type="Proteomes" id="UP001055658">
    <property type="component" value="Chromosome"/>
</dbReference>
<evidence type="ECO:0000313" key="4">
    <source>
        <dbReference type="EMBL" id="USD23112.1"/>
    </source>
</evidence>
<evidence type="ECO:0000256" key="2">
    <source>
        <dbReference type="ARBA" id="ARBA00022801"/>
    </source>
</evidence>
<dbReference type="InterPro" id="IPR029069">
    <property type="entry name" value="HotDog_dom_sf"/>
</dbReference>
<dbReference type="NCBIfam" id="TIGR00369">
    <property type="entry name" value="unchar_dom_1"/>
    <property type="match status" value="1"/>
</dbReference>
<dbReference type="Pfam" id="PF03061">
    <property type="entry name" value="4HBT"/>
    <property type="match status" value="1"/>
</dbReference>
<dbReference type="EMBL" id="CP092418">
    <property type="protein sequence ID" value="USD23112.1"/>
    <property type="molecule type" value="Genomic_DNA"/>
</dbReference>
<evidence type="ECO:0000313" key="5">
    <source>
        <dbReference type="Proteomes" id="UP001055658"/>
    </source>
</evidence>
<dbReference type="InterPro" id="IPR003736">
    <property type="entry name" value="PAAI_dom"/>
</dbReference>
<accession>A0ABY4VG99</accession>
<reference evidence="4" key="1">
    <citation type="submission" date="2022-02" db="EMBL/GenBank/DDBJ databases">
        <title>Coral-associated bacteria.</title>
        <authorList>
            <person name="Tang K."/>
            <person name="Wang X."/>
        </authorList>
    </citation>
    <scope>NUCLEOTIDE SEQUENCE</scope>
    <source>
        <strain evidence="4">SCSIO 43006</strain>
    </source>
</reference>
<evidence type="ECO:0000256" key="1">
    <source>
        <dbReference type="ARBA" id="ARBA00008324"/>
    </source>
</evidence>
<comment type="similarity">
    <text evidence="1">Belongs to the thioesterase PaaI family.</text>
</comment>
<dbReference type="InterPro" id="IPR006683">
    <property type="entry name" value="Thioestr_dom"/>
</dbReference>
<feature type="domain" description="Thioesterase" evidence="3">
    <location>
        <begin position="41"/>
        <end position="118"/>
    </location>
</feature>
<dbReference type="SUPFAM" id="SSF54637">
    <property type="entry name" value="Thioesterase/thiol ester dehydrase-isomerase"/>
    <property type="match status" value="1"/>
</dbReference>
<evidence type="ECO:0000259" key="3">
    <source>
        <dbReference type="Pfam" id="PF03061"/>
    </source>
</evidence>
<name>A0ABY4VG99_9GAMM</name>